<accession>A0A1M5VTV0</accession>
<evidence type="ECO:0000256" key="1">
    <source>
        <dbReference type="SAM" id="Phobius"/>
    </source>
</evidence>
<dbReference type="OrthoDB" id="2917865at2"/>
<keyword evidence="1" id="KW-1133">Transmembrane helix</keyword>
<dbReference type="PANTHER" id="PTHR41309">
    <property type="entry name" value="MEMBRANE PROTEIN-RELATED"/>
    <property type="match status" value="1"/>
</dbReference>
<feature type="transmembrane region" description="Helical" evidence="1">
    <location>
        <begin position="182"/>
        <end position="205"/>
    </location>
</feature>
<dbReference type="InterPro" id="IPR025699">
    <property type="entry name" value="ABC2_memb-like"/>
</dbReference>
<protein>
    <submittedName>
        <fullName evidence="2">ABC-2 family transporter protein</fullName>
    </submittedName>
</protein>
<organism evidence="2 3">
    <name type="scientific">Sporobacter termitidis DSM 10068</name>
    <dbReference type="NCBI Taxonomy" id="1123282"/>
    <lineage>
        <taxon>Bacteria</taxon>
        <taxon>Bacillati</taxon>
        <taxon>Bacillota</taxon>
        <taxon>Clostridia</taxon>
        <taxon>Eubacteriales</taxon>
        <taxon>Oscillospiraceae</taxon>
        <taxon>Sporobacter</taxon>
    </lineage>
</organism>
<feature type="transmembrane region" description="Helical" evidence="1">
    <location>
        <begin position="113"/>
        <end position="137"/>
    </location>
</feature>
<reference evidence="2 3" key="1">
    <citation type="submission" date="2016-11" db="EMBL/GenBank/DDBJ databases">
        <authorList>
            <person name="Jaros S."/>
            <person name="Januszkiewicz K."/>
            <person name="Wedrychowicz H."/>
        </authorList>
    </citation>
    <scope>NUCLEOTIDE SEQUENCE [LARGE SCALE GENOMIC DNA]</scope>
    <source>
        <strain evidence="2 3">DSM 10068</strain>
    </source>
</reference>
<proteinExistence type="predicted"/>
<dbReference type="Proteomes" id="UP000183995">
    <property type="component" value="Unassembled WGS sequence"/>
</dbReference>
<feature type="transmembrane region" description="Helical" evidence="1">
    <location>
        <begin position="35"/>
        <end position="56"/>
    </location>
</feature>
<feature type="transmembrane region" description="Helical" evidence="1">
    <location>
        <begin position="12"/>
        <end position="29"/>
    </location>
</feature>
<feature type="transmembrane region" description="Helical" evidence="1">
    <location>
        <begin position="77"/>
        <end position="101"/>
    </location>
</feature>
<dbReference type="AlphaFoldDB" id="A0A1M5VTV0"/>
<keyword evidence="3" id="KW-1185">Reference proteome</keyword>
<sequence>MLYLIKKELTANVRYLLYGLGIFVVYMFIFAQTNAALFTTCLIISFYTVSTTNLVLDERYKIDLLLTTLPVRRKDIVFSKYLLILVIFVLSFLVYTLLFVVSQAAGYDKITALTPFSAAMGFLAISVFNGITLPLAYKFSAQTTRFVPFILFFSIFFLGSFLKEPDISGVTALFGNLSGGPFSLLLTAAALLVNAISCLITVPIYTKKDF</sequence>
<dbReference type="EMBL" id="FQXV01000002">
    <property type="protein sequence ID" value="SHH78709.1"/>
    <property type="molecule type" value="Genomic_DNA"/>
</dbReference>
<keyword evidence="1" id="KW-0472">Membrane</keyword>
<dbReference type="PANTHER" id="PTHR41309:SF2">
    <property type="entry name" value="MEMBRANE PROTEIN"/>
    <property type="match status" value="1"/>
</dbReference>
<dbReference type="RefSeq" id="WP_073076567.1">
    <property type="nucleotide sequence ID" value="NZ_FQXV01000002.1"/>
</dbReference>
<name>A0A1M5VTV0_9FIRM</name>
<evidence type="ECO:0000313" key="3">
    <source>
        <dbReference type="Proteomes" id="UP000183995"/>
    </source>
</evidence>
<gene>
    <name evidence="2" type="ORF">SAMN02745823_01027</name>
</gene>
<keyword evidence="1" id="KW-0812">Transmembrane</keyword>
<dbReference type="STRING" id="1123282.SAMN02745823_01027"/>
<dbReference type="Pfam" id="PF13346">
    <property type="entry name" value="ABC2_membrane_5"/>
    <property type="match status" value="1"/>
</dbReference>
<feature type="transmembrane region" description="Helical" evidence="1">
    <location>
        <begin position="144"/>
        <end position="162"/>
    </location>
</feature>
<evidence type="ECO:0000313" key="2">
    <source>
        <dbReference type="EMBL" id="SHH78709.1"/>
    </source>
</evidence>